<dbReference type="PANTHER" id="PTHR42756">
    <property type="entry name" value="TRANSCRIPTIONAL REGULATOR, MARR"/>
    <property type="match status" value="1"/>
</dbReference>
<evidence type="ECO:0000313" key="6">
    <source>
        <dbReference type="Proteomes" id="UP001597263"/>
    </source>
</evidence>
<name>A0ABW3V7D0_9HYPH</name>
<sequence length="138" mass="15434">MFDSCIYFNTAALSRQLDRIWSKAFKPFDLTPSQAFMLRVTLARPAILQSELAATLNIARATATRTIDTLETRKFLERRSSPKDGRECEIHPTAAAQLLKDRLNQASQDVTAALKAKLGSQEFSSFVTQARIIADKLD</sequence>
<protein>
    <submittedName>
        <fullName evidence="5">MarR family winged helix-turn-helix transcriptional regulator</fullName>
    </submittedName>
</protein>
<keyword evidence="3" id="KW-0804">Transcription</keyword>
<evidence type="ECO:0000259" key="4">
    <source>
        <dbReference type="PROSITE" id="PS50995"/>
    </source>
</evidence>
<evidence type="ECO:0000313" key="5">
    <source>
        <dbReference type="EMBL" id="MFD1228853.1"/>
    </source>
</evidence>
<dbReference type="SUPFAM" id="SSF46785">
    <property type="entry name" value="Winged helix' DNA-binding domain"/>
    <property type="match status" value="1"/>
</dbReference>
<dbReference type="EMBL" id="JBHTMA010000040">
    <property type="protein sequence ID" value="MFD1228853.1"/>
    <property type="molecule type" value="Genomic_DNA"/>
</dbReference>
<keyword evidence="1" id="KW-0805">Transcription regulation</keyword>
<dbReference type="InterPro" id="IPR000835">
    <property type="entry name" value="HTH_MarR-typ"/>
</dbReference>
<dbReference type="PROSITE" id="PS50995">
    <property type="entry name" value="HTH_MARR_2"/>
    <property type="match status" value="1"/>
</dbReference>
<gene>
    <name evidence="5" type="ORF">ACFQ35_17055</name>
</gene>
<dbReference type="Gene3D" id="1.10.10.10">
    <property type="entry name" value="Winged helix-like DNA-binding domain superfamily/Winged helix DNA-binding domain"/>
    <property type="match status" value="1"/>
</dbReference>
<keyword evidence="2" id="KW-0238">DNA-binding</keyword>
<dbReference type="PANTHER" id="PTHR42756:SF1">
    <property type="entry name" value="TRANSCRIPTIONAL REPRESSOR OF EMRAB OPERON"/>
    <property type="match status" value="1"/>
</dbReference>
<accession>A0ABW3V7D0</accession>
<evidence type="ECO:0000256" key="2">
    <source>
        <dbReference type="ARBA" id="ARBA00023125"/>
    </source>
</evidence>
<dbReference type="SMART" id="SM00347">
    <property type="entry name" value="HTH_MARR"/>
    <property type="match status" value="1"/>
</dbReference>
<comment type="caution">
    <text evidence="5">The sequence shown here is derived from an EMBL/GenBank/DDBJ whole genome shotgun (WGS) entry which is preliminary data.</text>
</comment>
<keyword evidence="6" id="KW-1185">Reference proteome</keyword>
<evidence type="ECO:0000256" key="1">
    <source>
        <dbReference type="ARBA" id="ARBA00023015"/>
    </source>
</evidence>
<dbReference type="InterPro" id="IPR036390">
    <property type="entry name" value="WH_DNA-bd_sf"/>
</dbReference>
<dbReference type="Pfam" id="PF12802">
    <property type="entry name" value="MarR_2"/>
    <property type="match status" value="1"/>
</dbReference>
<dbReference type="RefSeq" id="WP_289385715.1">
    <property type="nucleotide sequence ID" value="NZ_JAUCBM010000001.1"/>
</dbReference>
<feature type="domain" description="HTH marR-type" evidence="4">
    <location>
        <begin position="3"/>
        <end position="135"/>
    </location>
</feature>
<dbReference type="InterPro" id="IPR036388">
    <property type="entry name" value="WH-like_DNA-bd_sf"/>
</dbReference>
<dbReference type="PRINTS" id="PR00598">
    <property type="entry name" value="HTHMARR"/>
</dbReference>
<proteinExistence type="predicted"/>
<evidence type="ECO:0000256" key="3">
    <source>
        <dbReference type="ARBA" id="ARBA00023163"/>
    </source>
</evidence>
<reference evidence="6" key="1">
    <citation type="journal article" date="2019" name="Int. J. Syst. Evol. Microbiol.">
        <title>The Global Catalogue of Microorganisms (GCM) 10K type strain sequencing project: providing services to taxonomists for standard genome sequencing and annotation.</title>
        <authorList>
            <consortium name="The Broad Institute Genomics Platform"/>
            <consortium name="The Broad Institute Genome Sequencing Center for Infectious Disease"/>
            <person name="Wu L."/>
            <person name="Ma J."/>
        </authorList>
    </citation>
    <scope>NUCLEOTIDE SEQUENCE [LARGE SCALE GENOMIC DNA]</scope>
    <source>
        <strain evidence="6">CCUG 49584</strain>
    </source>
</reference>
<dbReference type="Proteomes" id="UP001597263">
    <property type="component" value="Unassembled WGS sequence"/>
</dbReference>
<organism evidence="5 6">
    <name type="scientific">Pseudochrobactrum kiredjianiae</name>
    <dbReference type="NCBI Taxonomy" id="386305"/>
    <lineage>
        <taxon>Bacteria</taxon>
        <taxon>Pseudomonadati</taxon>
        <taxon>Pseudomonadota</taxon>
        <taxon>Alphaproteobacteria</taxon>
        <taxon>Hyphomicrobiales</taxon>
        <taxon>Brucellaceae</taxon>
        <taxon>Pseudochrobactrum</taxon>
    </lineage>
</organism>